<comment type="caution">
    <text evidence="1">The sequence shown here is derived from an EMBL/GenBank/DDBJ whole genome shotgun (WGS) entry which is preliminary data.</text>
</comment>
<name>A0A1F5PFM9_9BACT</name>
<accession>A0A1F5PFM9</accession>
<dbReference type="Proteomes" id="UP000178377">
    <property type="component" value="Unassembled WGS sequence"/>
</dbReference>
<dbReference type="GO" id="GO:0016811">
    <property type="term" value="F:hydrolase activity, acting on carbon-nitrogen (but not peptide) bonds, in linear amides"/>
    <property type="evidence" value="ECO:0007669"/>
    <property type="project" value="TreeGrafter"/>
</dbReference>
<dbReference type="InterPro" id="IPR003737">
    <property type="entry name" value="GlcNAc_PI_deacetylase-related"/>
</dbReference>
<reference evidence="1 2" key="1">
    <citation type="journal article" date="2016" name="Nat. Commun.">
        <title>Thousands of microbial genomes shed light on interconnected biogeochemical processes in an aquifer system.</title>
        <authorList>
            <person name="Anantharaman K."/>
            <person name="Brown C.T."/>
            <person name="Hug L.A."/>
            <person name="Sharon I."/>
            <person name="Castelle C.J."/>
            <person name="Probst A.J."/>
            <person name="Thomas B.C."/>
            <person name="Singh A."/>
            <person name="Wilkins M.J."/>
            <person name="Karaoz U."/>
            <person name="Brodie E.L."/>
            <person name="Williams K.H."/>
            <person name="Hubbard S.S."/>
            <person name="Banfield J.F."/>
        </authorList>
    </citation>
    <scope>NUCLEOTIDE SEQUENCE [LARGE SCALE GENOMIC DNA]</scope>
</reference>
<evidence type="ECO:0000313" key="1">
    <source>
        <dbReference type="EMBL" id="OGE88482.1"/>
    </source>
</evidence>
<dbReference type="PANTHER" id="PTHR12993:SF11">
    <property type="entry name" value="N-ACETYLGLUCOSAMINYL-PHOSPHATIDYLINOSITOL DE-N-ACETYLASE"/>
    <property type="match status" value="1"/>
</dbReference>
<dbReference type="EMBL" id="MFEO01000033">
    <property type="protein sequence ID" value="OGE88482.1"/>
    <property type="molecule type" value="Genomic_DNA"/>
</dbReference>
<dbReference type="Gene3D" id="3.40.50.10320">
    <property type="entry name" value="LmbE-like"/>
    <property type="match status" value="1"/>
</dbReference>
<dbReference type="Pfam" id="PF02585">
    <property type="entry name" value="PIG-L"/>
    <property type="match status" value="1"/>
</dbReference>
<dbReference type="AlphaFoldDB" id="A0A1F5PFM9"/>
<dbReference type="PANTHER" id="PTHR12993">
    <property type="entry name" value="N-ACETYLGLUCOSAMINYL-PHOSPHATIDYLINOSITOL DE-N-ACETYLASE-RELATED"/>
    <property type="match status" value="1"/>
</dbReference>
<gene>
    <name evidence="1" type="ORF">A2722_01130</name>
</gene>
<evidence type="ECO:0008006" key="3">
    <source>
        <dbReference type="Google" id="ProtNLM"/>
    </source>
</evidence>
<protein>
    <recommendedName>
        <fullName evidence="3">GlcNAc-PI de-N-acetylase</fullName>
    </recommendedName>
</protein>
<sequence>MPSNSNEILGKRLLVVVAHPDDESFLVSGTTHENRRRGGVAWLICATAGEHGRAYLQRPVTPAQMKVIRTRELRAVAKHLGVARLFCLGLPDKGVEKRSGALRRRTTAIARDFHPDYILSFGPDGISGHTDHIATGLAARQAARKLHVPFLAFTLPPKLVANAHQWMRKRRKHGSYSDRIHYSKPTVKIVIVRSVKWKAMSLHRSQLRAGRPFDTIPRFAAVEFLKAEYFVSSKGNEDI</sequence>
<dbReference type="InterPro" id="IPR024078">
    <property type="entry name" value="LmbE-like_dom_sf"/>
</dbReference>
<dbReference type="SUPFAM" id="SSF102588">
    <property type="entry name" value="LmbE-like"/>
    <property type="match status" value="1"/>
</dbReference>
<organism evidence="1 2">
    <name type="scientific">Candidatus Doudnabacteria bacterium RIFCSPHIGHO2_01_FULL_50_11</name>
    <dbReference type="NCBI Taxonomy" id="1817828"/>
    <lineage>
        <taxon>Bacteria</taxon>
        <taxon>Candidatus Doudnaibacteriota</taxon>
    </lineage>
</organism>
<proteinExistence type="predicted"/>
<dbReference type="STRING" id="1817828.A2722_01130"/>
<evidence type="ECO:0000313" key="2">
    <source>
        <dbReference type="Proteomes" id="UP000178377"/>
    </source>
</evidence>